<keyword evidence="1" id="KW-0812">Transmembrane</keyword>
<keyword evidence="4" id="KW-1185">Reference proteome</keyword>
<feature type="transmembrane region" description="Helical" evidence="1">
    <location>
        <begin position="265"/>
        <end position="282"/>
    </location>
</feature>
<feature type="domain" description="EamA" evidence="2">
    <location>
        <begin position="152"/>
        <end position="277"/>
    </location>
</feature>
<sequence length="297" mass="31438">MLPPGTLRGIVAMLAACAAFACMDSLLKILSGSFAPAQVTALRGLTSLPLVCLYVAWQRETGTLFAKGLRWRLHLLRGALTVLMLILFTYGLKTLGLAEAYTLTFIAPLVITLLSVPLLGERVHARHWIAIAFGFCGVVVALRPEGGAFMSMGALAILAAAVCYALSNVLGRLVSRTEPNSTLIFWTTLSLALGGSLLAAPQWTPLRAEHTGLLLGLAVSGFLGQLAIAEAFRHGQAAAIAPFEYSALAWAIALDWLIWRTVPDAWTLGGGAIIIASGLYLARHEAPRTVPAQSAAP</sequence>
<dbReference type="Pfam" id="PF00892">
    <property type="entry name" value="EamA"/>
    <property type="match status" value="2"/>
</dbReference>
<feature type="transmembrane region" description="Helical" evidence="1">
    <location>
        <begin position="183"/>
        <end position="200"/>
    </location>
</feature>
<feature type="transmembrane region" description="Helical" evidence="1">
    <location>
        <begin position="7"/>
        <end position="27"/>
    </location>
</feature>
<feature type="transmembrane region" description="Helical" evidence="1">
    <location>
        <begin position="127"/>
        <end position="143"/>
    </location>
</feature>
<reference evidence="3" key="1">
    <citation type="submission" date="2023-06" db="EMBL/GenBank/DDBJ databases">
        <authorList>
            <person name="Jiang Y."/>
            <person name="Liu Q."/>
        </authorList>
    </citation>
    <scope>NUCLEOTIDE SEQUENCE</scope>
    <source>
        <strain evidence="3">CGMCC 1.12089</strain>
    </source>
</reference>
<feature type="domain" description="EamA" evidence="2">
    <location>
        <begin position="8"/>
        <end position="142"/>
    </location>
</feature>
<keyword evidence="1" id="KW-1133">Transmembrane helix</keyword>
<dbReference type="EMBL" id="JASZYV010000004">
    <property type="protein sequence ID" value="MDM0046708.1"/>
    <property type="molecule type" value="Genomic_DNA"/>
</dbReference>
<dbReference type="InterPro" id="IPR037185">
    <property type="entry name" value="EmrE-like"/>
</dbReference>
<proteinExistence type="predicted"/>
<evidence type="ECO:0000259" key="2">
    <source>
        <dbReference type="Pfam" id="PF00892"/>
    </source>
</evidence>
<dbReference type="PANTHER" id="PTHR22911:SF103">
    <property type="entry name" value="BLR2811 PROTEIN"/>
    <property type="match status" value="1"/>
</dbReference>
<dbReference type="Proteomes" id="UP001174908">
    <property type="component" value="Unassembled WGS sequence"/>
</dbReference>
<organism evidence="3 4">
    <name type="scientific">Variovorax dokdonensis</name>
    <dbReference type="NCBI Taxonomy" id="344883"/>
    <lineage>
        <taxon>Bacteria</taxon>
        <taxon>Pseudomonadati</taxon>
        <taxon>Pseudomonadota</taxon>
        <taxon>Betaproteobacteria</taxon>
        <taxon>Burkholderiales</taxon>
        <taxon>Comamonadaceae</taxon>
        <taxon>Variovorax</taxon>
    </lineage>
</organism>
<evidence type="ECO:0000313" key="4">
    <source>
        <dbReference type="Proteomes" id="UP001174908"/>
    </source>
</evidence>
<dbReference type="SUPFAM" id="SSF103481">
    <property type="entry name" value="Multidrug resistance efflux transporter EmrE"/>
    <property type="match status" value="2"/>
</dbReference>
<dbReference type="RefSeq" id="WP_286661822.1">
    <property type="nucleotide sequence ID" value="NZ_JASZYV010000004.1"/>
</dbReference>
<feature type="transmembrane region" description="Helical" evidence="1">
    <location>
        <begin position="239"/>
        <end position="259"/>
    </location>
</feature>
<feature type="transmembrane region" description="Helical" evidence="1">
    <location>
        <begin position="100"/>
        <end position="120"/>
    </location>
</feature>
<evidence type="ECO:0000313" key="3">
    <source>
        <dbReference type="EMBL" id="MDM0046708.1"/>
    </source>
</evidence>
<protein>
    <submittedName>
        <fullName evidence="3">DMT family transporter</fullName>
    </submittedName>
</protein>
<keyword evidence="1" id="KW-0472">Membrane</keyword>
<feature type="transmembrane region" description="Helical" evidence="1">
    <location>
        <begin position="69"/>
        <end position="88"/>
    </location>
</feature>
<evidence type="ECO:0000256" key="1">
    <source>
        <dbReference type="SAM" id="Phobius"/>
    </source>
</evidence>
<gene>
    <name evidence="3" type="ORF">QTH91_19615</name>
</gene>
<dbReference type="PANTHER" id="PTHR22911">
    <property type="entry name" value="ACYL-MALONYL CONDENSING ENZYME-RELATED"/>
    <property type="match status" value="1"/>
</dbReference>
<feature type="transmembrane region" description="Helical" evidence="1">
    <location>
        <begin position="212"/>
        <end position="232"/>
    </location>
</feature>
<feature type="transmembrane region" description="Helical" evidence="1">
    <location>
        <begin position="149"/>
        <end position="171"/>
    </location>
</feature>
<comment type="caution">
    <text evidence="3">The sequence shown here is derived from an EMBL/GenBank/DDBJ whole genome shotgun (WGS) entry which is preliminary data.</text>
</comment>
<dbReference type="InterPro" id="IPR000620">
    <property type="entry name" value="EamA_dom"/>
</dbReference>
<name>A0ABT7NFH5_9BURK</name>
<accession>A0ABT7NFH5</accession>